<name>A0A9D4XQF6_PEA</name>
<evidence type="ECO:0000313" key="3">
    <source>
        <dbReference type="Proteomes" id="UP001058974"/>
    </source>
</evidence>
<feature type="region of interest" description="Disordered" evidence="1">
    <location>
        <begin position="1"/>
        <end position="22"/>
    </location>
</feature>
<dbReference type="Proteomes" id="UP001058974">
    <property type="component" value="Chromosome 4"/>
</dbReference>
<gene>
    <name evidence="2" type="ORF">KIW84_046045</name>
</gene>
<organism evidence="2 3">
    <name type="scientific">Pisum sativum</name>
    <name type="common">Garden pea</name>
    <name type="synonym">Lathyrus oleraceus</name>
    <dbReference type="NCBI Taxonomy" id="3888"/>
    <lineage>
        <taxon>Eukaryota</taxon>
        <taxon>Viridiplantae</taxon>
        <taxon>Streptophyta</taxon>
        <taxon>Embryophyta</taxon>
        <taxon>Tracheophyta</taxon>
        <taxon>Spermatophyta</taxon>
        <taxon>Magnoliopsida</taxon>
        <taxon>eudicotyledons</taxon>
        <taxon>Gunneridae</taxon>
        <taxon>Pentapetalae</taxon>
        <taxon>rosids</taxon>
        <taxon>fabids</taxon>
        <taxon>Fabales</taxon>
        <taxon>Fabaceae</taxon>
        <taxon>Papilionoideae</taxon>
        <taxon>50 kb inversion clade</taxon>
        <taxon>NPAAA clade</taxon>
        <taxon>Hologalegina</taxon>
        <taxon>IRL clade</taxon>
        <taxon>Fabeae</taxon>
        <taxon>Lathyrus</taxon>
    </lineage>
</organism>
<keyword evidence="3" id="KW-1185">Reference proteome</keyword>
<reference evidence="2 3" key="1">
    <citation type="journal article" date="2022" name="Nat. Genet.">
        <title>Improved pea reference genome and pan-genome highlight genomic features and evolutionary characteristics.</title>
        <authorList>
            <person name="Yang T."/>
            <person name="Liu R."/>
            <person name="Luo Y."/>
            <person name="Hu S."/>
            <person name="Wang D."/>
            <person name="Wang C."/>
            <person name="Pandey M.K."/>
            <person name="Ge S."/>
            <person name="Xu Q."/>
            <person name="Li N."/>
            <person name="Li G."/>
            <person name="Huang Y."/>
            <person name="Saxena R.K."/>
            <person name="Ji Y."/>
            <person name="Li M."/>
            <person name="Yan X."/>
            <person name="He Y."/>
            <person name="Liu Y."/>
            <person name="Wang X."/>
            <person name="Xiang C."/>
            <person name="Varshney R.K."/>
            <person name="Ding H."/>
            <person name="Gao S."/>
            <person name="Zong X."/>
        </authorList>
    </citation>
    <scope>NUCLEOTIDE SEQUENCE [LARGE SCALE GENOMIC DNA]</scope>
    <source>
        <strain evidence="2 3">cv. Zhongwan 6</strain>
    </source>
</reference>
<protein>
    <submittedName>
        <fullName evidence="2">Uncharacterized protein</fullName>
    </submittedName>
</protein>
<accession>A0A9D4XQF6</accession>
<sequence length="146" mass="16233">MCSSSLVKAHTPGKSQPGVPHGNMSQAGKHGFDFCHCVDYSGKWERNSMRLALLWKENLNLNVTSFSINRIGGSVLEEYDDQANGVLSSMGFLESMVLLIERFISMVSYQVLVNGKPSRSFTPKRPPLSLFLHSVCWASFSEEAFP</sequence>
<proteinExistence type="predicted"/>
<evidence type="ECO:0000313" key="2">
    <source>
        <dbReference type="EMBL" id="KAI5422866.1"/>
    </source>
</evidence>
<dbReference type="AlphaFoldDB" id="A0A9D4XQF6"/>
<evidence type="ECO:0000256" key="1">
    <source>
        <dbReference type="SAM" id="MobiDB-lite"/>
    </source>
</evidence>
<dbReference type="Gramene" id="Psat04G0604500-T1">
    <property type="protein sequence ID" value="KAI5422866.1"/>
    <property type="gene ID" value="KIW84_046045"/>
</dbReference>
<dbReference type="EMBL" id="JAMSHJ010000004">
    <property type="protein sequence ID" value="KAI5422866.1"/>
    <property type="molecule type" value="Genomic_DNA"/>
</dbReference>
<comment type="caution">
    <text evidence="2">The sequence shown here is derived from an EMBL/GenBank/DDBJ whole genome shotgun (WGS) entry which is preliminary data.</text>
</comment>